<sequence>MSELTKFDNYLSADGPAALVIREWLMPAEGADGVLFPATFAPGGNFPGGYNIDTDPSGKNVCLIDSVGSQANRIEPMFMPDKCDGKYAHLVPQIVVKAGEKEVSILEAGHRAGDAIVRCSSLQRELHDAFNDVLKGDATKLAKIAPTSLVFGVWDSRDTQAKLPRVVASTVRAEQVRPLTRGAVYMPPVDYAALEVFSEEEKAKAEGDNKSPLAKRGFVHVPASASHGGVIADGGVRRDATLGLAALRLLHAGKDPARTLALRRYILGLALVAFTHNPSGYLRQGCLLVLDSDKPREFVEVHPSGERKPVTITPKVALEYATASAKEFGVGDSRTVPFEKERAKTDLKEGDKKTKGKAKKSKEKSAEETPEQEAQ</sequence>
<reference evidence="3" key="1">
    <citation type="journal article" date="2023" name="Mar. Drugs">
        <title>Gemmata algarum, a Novel Planctomycete Isolated from an Algal Mat, Displays Antimicrobial Activity.</title>
        <authorList>
            <person name="Kumar G."/>
            <person name="Kallscheuer N."/>
            <person name="Kashif M."/>
            <person name="Ahamad S."/>
            <person name="Jagadeeshwari U."/>
            <person name="Pannikurungottu S."/>
            <person name="Haufschild T."/>
            <person name="Kabuu M."/>
            <person name="Sasikala C."/>
            <person name="Jogler C."/>
            <person name="Ramana C."/>
        </authorList>
    </citation>
    <scope>NUCLEOTIDE SEQUENCE [LARGE SCALE GENOMIC DNA]</scope>
    <source>
        <strain evidence="3">JC673</strain>
    </source>
</reference>
<dbReference type="Pfam" id="PF09617">
    <property type="entry name" value="Cas_GSU0053"/>
    <property type="match status" value="1"/>
</dbReference>
<organism evidence="2 3">
    <name type="scientific">Gemmata algarum</name>
    <dbReference type="NCBI Taxonomy" id="2975278"/>
    <lineage>
        <taxon>Bacteria</taxon>
        <taxon>Pseudomonadati</taxon>
        <taxon>Planctomycetota</taxon>
        <taxon>Planctomycetia</taxon>
        <taxon>Gemmatales</taxon>
        <taxon>Gemmataceae</taxon>
        <taxon>Gemmata</taxon>
    </lineage>
</organism>
<dbReference type="CDD" id="cd09678">
    <property type="entry name" value="Csb1_I-U"/>
    <property type="match status" value="1"/>
</dbReference>
<name>A0ABU5ETI4_9BACT</name>
<dbReference type="Proteomes" id="UP001272242">
    <property type="component" value="Unassembled WGS sequence"/>
</dbReference>
<dbReference type="RefSeq" id="WP_320685530.1">
    <property type="nucleotide sequence ID" value="NZ_JAXBLV010000045.1"/>
</dbReference>
<feature type="compositionally biased region" description="Basic and acidic residues" evidence="1">
    <location>
        <begin position="337"/>
        <end position="353"/>
    </location>
</feature>
<evidence type="ECO:0000313" key="3">
    <source>
        <dbReference type="Proteomes" id="UP001272242"/>
    </source>
</evidence>
<evidence type="ECO:0000256" key="1">
    <source>
        <dbReference type="SAM" id="MobiDB-lite"/>
    </source>
</evidence>
<accession>A0ABU5ETI4</accession>
<gene>
    <name evidence="2" type="primary">cas7u</name>
    <name evidence="2" type="ORF">R5W23_005774</name>
</gene>
<dbReference type="InterPro" id="IPR013403">
    <property type="entry name" value="CRISPR-assoc_prot_Csb1/Cas7u"/>
</dbReference>
<keyword evidence="3" id="KW-1185">Reference proteome</keyword>
<feature type="region of interest" description="Disordered" evidence="1">
    <location>
        <begin position="331"/>
        <end position="375"/>
    </location>
</feature>
<protein>
    <submittedName>
        <fullName evidence="2">Type I-U CRISPR-associated RAMP protein Csb1/Cas7u</fullName>
    </submittedName>
</protein>
<dbReference type="EMBL" id="JAXBLV010000045">
    <property type="protein sequence ID" value="MDY3558633.1"/>
    <property type="molecule type" value="Genomic_DNA"/>
</dbReference>
<proteinExistence type="predicted"/>
<evidence type="ECO:0000313" key="2">
    <source>
        <dbReference type="EMBL" id="MDY3558633.1"/>
    </source>
</evidence>
<dbReference type="NCBIfam" id="TIGR02570">
    <property type="entry name" value="cas7_GSU0053"/>
    <property type="match status" value="1"/>
</dbReference>
<comment type="caution">
    <text evidence="2">The sequence shown here is derived from an EMBL/GenBank/DDBJ whole genome shotgun (WGS) entry which is preliminary data.</text>
</comment>